<organism evidence="6 7">
    <name type="scientific">Pseudonocardia eucalypti</name>
    <dbReference type="NCBI Taxonomy" id="648755"/>
    <lineage>
        <taxon>Bacteria</taxon>
        <taxon>Bacillati</taxon>
        <taxon>Actinomycetota</taxon>
        <taxon>Actinomycetes</taxon>
        <taxon>Pseudonocardiales</taxon>
        <taxon>Pseudonocardiaceae</taxon>
        <taxon>Pseudonocardia</taxon>
    </lineage>
</organism>
<dbReference type="InterPro" id="IPR036271">
    <property type="entry name" value="Tet_transcr_reg_TetR-rel_C_sf"/>
</dbReference>
<dbReference type="PANTHER" id="PTHR47506">
    <property type="entry name" value="TRANSCRIPTIONAL REGULATORY PROTEIN"/>
    <property type="match status" value="1"/>
</dbReference>
<dbReference type="PANTHER" id="PTHR47506:SF3">
    <property type="entry name" value="HTH-TYPE TRANSCRIPTIONAL REGULATOR LMRA"/>
    <property type="match status" value="1"/>
</dbReference>
<dbReference type="EMBL" id="BAABJP010000031">
    <property type="protein sequence ID" value="GAA5166015.1"/>
    <property type="molecule type" value="Genomic_DNA"/>
</dbReference>
<dbReference type="SUPFAM" id="SSF48498">
    <property type="entry name" value="Tetracyclin repressor-like, C-terminal domain"/>
    <property type="match status" value="1"/>
</dbReference>
<comment type="caution">
    <text evidence="6">The sequence shown here is derived from an EMBL/GenBank/DDBJ whole genome shotgun (WGS) entry which is preliminary data.</text>
</comment>
<dbReference type="Gene3D" id="1.10.357.10">
    <property type="entry name" value="Tetracycline Repressor, domain 2"/>
    <property type="match status" value="1"/>
</dbReference>
<dbReference type="InterPro" id="IPR009057">
    <property type="entry name" value="Homeodomain-like_sf"/>
</dbReference>
<keyword evidence="3" id="KW-0804">Transcription</keyword>
<dbReference type="Pfam" id="PF21993">
    <property type="entry name" value="TetR_C_13_2"/>
    <property type="match status" value="1"/>
</dbReference>
<evidence type="ECO:0000256" key="4">
    <source>
        <dbReference type="PROSITE-ProRule" id="PRU00335"/>
    </source>
</evidence>
<evidence type="ECO:0000256" key="2">
    <source>
        <dbReference type="ARBA" id="ARBA00023125"/>
    </source>
</evidence>
<dbReference type="RefSeq" id="WP_185064909.1">
    <property type="nucleotide sequence ID" value="NZ_BAABJP010000031.1"/>
</dbReference>
<protein>
    <submittedName>
        <fullName evidence="6">TetR/AcrR family transcriptional regulator</fullName>
    </submittedName>
</protein>
<evidence type="ECO:0000313" key="7">
    <source>
        <dbReference type="Proteomes" id="UP001428817"/>
    </source>
</evidence>
<proteinExistence type="predicted"/>
<keyword evidence="1" id="KW-0805">Transcription regulation</keyword>
<keyword evidence="2 4" id="KW-0238">DNA-binding</keyword>
<reference evidence="7" key="1">
    <citation type="journal article" date="2019" name="Int. J. Syst. Evol. Microbiol.">
        <title>The Global Catalogue of Microorganisms (GCM) 10K type strain sequencing project: providing services to taxonomists for standard genome sequencing and annotation.</title>
        <authorList>
            <consortium name="The Broad Institute Genomics Platform"/>
            <consortium name="The Broad Institute Genome Sequencing Center for Infectious Disease"/>
            <person name="Wu L."/>
            <person name="Ma J."/>
        </authorList>
    </citation>
    <scope>NUCLEOTIDE SEQUENCE [LARGE SCALE GENOMIC DNA]</scope>
    <source>
        <strain evidence="7">JCM 18303</strain>
    </source>
</reference>
<gene>
    <name evidence="6" type="ORF">GCM10023321_56780</name>
</gene>
<sequence>MPRTSAAKDRILDASAELFRRQGYAATGLKQIVAHGGGPIGSLYHYFPDGKENLATEALTRSGRRYGRLIESVFERTDSAAAGVRAWFDMAADLLERSDYADGCPIATVALEVANTNEVLRGVCAEVFTSWQSAVVERLVGEGCEASRARELASFALAALEGAFILSRTSRDAAPVRSTGTIVAEELRA</sequence>
<feature type="domain" description="HTH tetR-type" evidence="5">
    <location>
        <begin position="5"/>
        <end position="65"/>
    </location>
</feature>
<dbReference type="Pfam" id="PF00440">
    <property type="entry name" value="TetR_N"/>
    <property type="match status" value="1"/>
</dbReference>
<evidence type="ECO:0000259" key="5">
    <source>
        <dbReference type="PROSITE" id="PS50977"/>
    </source>
</evidence>
<dbReference type="PROSITE" id="PS50977">
    <property type="entry name" value="HTH_TETR_2"/>
    <property type="match status" value="1"/>
</dbReference>
<dbReference type="InterPro" id="IPR054156">
    <property type="entry name" value="YxaF_TetR_C"/>
</dbReference>
<name>A0ABP9QRX1_9PSEU</name>
<dbReference type="InterPro" id="IPR001647">
    <property type="entry name" value="HTH_TetR"/>
</dbReference>
<evidence type="ECO:0000256" key="1">
    <source>
        <dbReference type="ARBA" id="ARBA00023015"/>
    </source>
</evidence>
<accession>A0ABP9QRX1</accession>
<evidence type="ECO:0000313" key="6">
    <source>
        <dbReference type="EMBL" id="GAA5166015.1"/>
    </source>
</evidence>
<evidence type="ECO:0000256" key="3">
    <source>
        <dbReference type="ARBA" id="ARBA00023163"/>
    </source>
</evidence>
<feature type="DNA-binding region" description="H-T-H motif" evidence="4">
    <location>
        <begin position="28"/>
        <end position="47"/>
    </location>
</feature>
<dbReference type="SUPFAM" id="SSF46689">
    <property type="entry name" value="Homeodomain-like"/>
    <property type="match status" value="1"/>
</dbReference>
<dbReference type="Proteomes" id="UP001428817">
    <property type="component" value="Unassembled WGS sequence"/>
</dbReference>
<keyword evidence="7" id="KW-1185">Reference proteome</keyword>